<dbReference type="Proteomes" id="UP000027725">
    <property type="component" value="Unassembled WGS sequence"/>
</dbReference>
<reference evidence="2 3" key="1">
    <citation type="submission" date="2014-03" db="EMBL/GenBank/DDBJ databases">
        <title>The draft genome sequence of Thioclava dalianensis DLFJ1-1.</title>
        <authorList>
            <person name="Lai Q."/>
            <person name="Shao Z."/>
        </authorList>
    </citation>
    <scope>NUCLEOTIDE SEQUENCE [LARGE SCALE GENOMIC DNA]</scope>
    <source>
        <strain evidence="2 3">DLFJ1-1</strain>
    </source>
</reference>
<accession>A0A074UAQ8</accession>
<evidence type="ECO:0000256" key="1">
    <source>
        <dbReference type="SAM" id="MobiDB-lite"/>
    </source>
</evidence>
<organism evidence="2 3">
    <name type="scientific">Thioclava dalianensis</name>
    <dbReference type="NCBI Taxonomy" id="1185766"/>
    <lineage>
        <taxon>Bacteria</taxon>
        <taxon>Pseudomonadati</taxon>
        <taxon>Pseudomonadota</taxon>
        <taxon>Alphaproteobacteria</taxon>
        <taxon>Rhodobacterales</taxon>
        <taxon>Paracoccaceae</taxon>
        <taxon>Thioclava</taxon>
    </lineage>
</organism>
<gene>
    <name evidence="2" type="ORF">DL1_00355</name>
</gene>
<dbReference type="STRING" id="1185766.SAMN05216224_108135"/>
<dbReference type="AlphaFoldDB" id="A0A074UAQ8"/>
<name>A0A074UAQ8_9RHOB</name>
<evidence type="ECO:0000313" key="3">
    <source>
        <dbReference type="Proteomes" id="UP000027725"/>
    </source>
</evidence>
<sequence length="78" mass="8673">MAKSGFVVAANINGLGARRHFVKALTPIEALRKVRLAYRGRGVSGEYVQPRDEYEAARKFEAQQRKRERASKRGGVAA</sequence>
<feature type="region of interest" description="Disordered" evidence="1">
    <location>
        <begin position="59"/>
        <end position="78"/>
    </location>
</feature>
<evidence type="ECO:0000313" key="2">
    <source>
        <dbReference type="EMBL" id="KEP71757.1"/>
    </source>
</evidence>
<dbReference type="EMBL" id="JHEH01000001">
    <property type="protein sequence ID" value="KEP71757.1"/>
    <property type="molecule type" value="Genomic_DNA"/>
</dbReference>
<protein>
    <submittedName>
        <fullName evidence="2">Uncharacterized protein</fullName>
    </submittedName>
</protein>
<keyword evidence="3" id="KW-1185">Reference proteome</keyword>
<proteinExistence type="predicted"/>
<dbReference type="RefSeq" id="WP_038060793.1">
    <property type="nucleotide sequence ID" value="NZ_FOVB01000008.1"/>
</dbReference>
<comment type="caution">
    <text evidence="2">The sequence shown here is derived from an EMBL/GenBank/DDBJ whole genome shotgun (WGS) entry which is preliminary data.</text>
</comment>